<protein>
    <recommendedName>
        <fullName evidence="1">Alginate export domain-containing protein</fullName>
    </recommendedName>
</protein>
<comment type="caution">
    <text evidence="2">The sequence shown here is derived from an EMBL/GenBank/DDBJ whole genome shotgun (WGS) entry which is preliminary data.</text>
</comment>
<evidence type="ECO:0000313" key="2">
    <source>
        <dbReference type="EMBL" id="KKM66728.1"/>
    </source>
</evidence>
<name>A0A0F9JAZ4_9ZZZZ</name>
<sequence length="403" mass="44986">MICKRLGSVIVILLLFIAKVVMADDIGDALTKGKTSLDLRYRFESVSQDGKEKNAAASTFRLRLGYTTGKFYGFNLHVDMETIQAIGGENYDSTDNSKVEYPIVADAADTELNQVFLAYTGVPNTVFKLGRQRIKIDNDRFIGNVGWRQNEQTYDAFQIINTSVSNLTVTLAYITNVNRVFGEHHSTLSDINMNTGILNFRYDFLLGGLSAYGYFLDNKDNPASSHRTLGLRFAGSHGFSGSTKAVYTLEHAVQDEYKDGVDLIGASYYLVELGLVWNNLTVKGGYEVLGSDGIIGFATPLATLHAFNGWADKFLSTPSEGLIDLYFQLDYKLRARGRPIVLRVVYHKFDSDHASISYGNEIDFQLLYTLGKNSSLILKYAGYSADEFASDTTKFWAGFQYRF</sequence>
<evidence type="ECO:0000259" key="1">
    <source>
        <dbReference type="Pfam" id="PF13372"/>
    </source>
</evidence>
<organism evidence="2">
    <name type="scientific">marine sediment metagenome</name>
    <dbReference type="NCBI Taxonomy" id="412755"/>
    <lineage>
        <taxon>unclassified sequences</taxon>
        <taxon>metagenomes</taxon>
        <taxon>ecological metagenomes</taxon>
    </lineage>
</organism>
<feature type="domain" description="Alginate export" evidence="1">
    <location>
        <begin position="37"/>
        <end position="279"/>
    </location>
</feature>
<dbReference type="Pfam" id="PF13372">
    <property type="entry name" value="Alginate_exp"/>
    <property type="match status" value="1"/>
</dbReference>
<gene>
    <name evidence="2" type="ORF">LCGC14_1478270</name>
</gene>
<dbReference type="InterPro" id="IPR025388">
    <property type="entry name" value="Alginate_export_dom"/>
</dbReference>
<dbReference type="EMBL" id="LAZR01010473">
    <property type="protein sequence ID" value="KKM66728.1"/>
    <property type="molecule type" value="Genomic_DNA"/>
</dbReference>
<dbReference type="InterPro" id="IPR023614">
    <property type="entry name" value="Porin_dom_sf"/>
</dbReference>
<proteinExistence type="predicted"/>
<dbReference type="AlphaFoldDB" id="A0A0F9JAZ4"/>
<dbReference type="Gene3D" id="2.40.160.10">
    <property type="entry name" value="Porin"/>
    <property type="match status" value="1"/>
</dbReference>
<accession>A0A0F9JAZ4</accession>
<reference evidence="2" key="1">
    <citation type="journal article" date="2015" name="Nature">
        <title>Complex archaea that bridge the gap between prokaryotes and eukaryotes.</title>
        <authorList>
            <person name="Spang A."/>
            <person name="Saw J.H."/>
            <person name="Jorgensen S.L."/>
            <person name="Zaremba-Niedzwiedzka K."/>
            <person name="Martijn J."/>
            <person name="Lind A.E."/>
            <person name="van Eijk R."/>
            <person name="Schleper C."/>
            <person name="Guy L."/>
            <person name="Ettema T.J."/>
        </authorList>
    </citation>
    <scope>NUCLEOTIDE SEQUENCE</scope>
</reference>